<dbReference type="Pfam" id="PF15980">
    <property type="entry name" value="ComGF"/>
    <property type="match status" value="1"/>
</dbReference>
<dbReference type="InterPro" id="IPR016977">
    <property type="entry name" value="ComGF"/>
</dbReference>
<evidence type="ECO:0000256" key="2">
    <source>
        <dbReference type="ARBA" id="ARBA00023287"/>
    </source>
</evidence>
<comment type="subcellular location">
    <subcellularLocation>
        <location evidence="1">Cell surface</location>
    </subcellularLocation>
</comment>
<evidence type="ECO:0000256" key="1">
    <source>
        <dbReference type="ARBA" id="ARBA00004241"/>
    </source>
</evidence>
<name>A0ABN1ARN9_9BACI</name>
<evidence type="ECO:0000313" key="4">
    <source>
        <dbReference type="EMBL" id="GAA0482316.1"/>
    </source>
</evidence>
<keyword evidence="3" id="KW-1133">Transmembrane helix</keyword>
<dbReference type="Pfam" id="PF07963">
    <property type="entry name" value="N_methyl"/>
    <property type="match status" value="1"/>
</dbReference>
<sequence length="147" mass="16971">MLKKDSSRGFTLVSVLISLTILLTILPALAPLLVQISHIREYPENEQASVSTFFHLLQLELNQGKDYRLKSSATGIYIHESSNRSILIEQYKENVRRRMNLTGHEILLFNVKDIHFQNNPRTIQVSLQMIGGNNYERTLYKLQSVKE</sequence>
<proteinExistence type="predicted"/>
<keyword evidence="5" id="KW-1185">Reference proteome</keyword>
<keyword evidence="2" id="KW-0178">Competence</keyword>
<protein>
    <recommendedName>
        <fullName evidence="6">Competence protein ComGF</fullName>
    </recommendedName>
</protein>
<evidence type="ECO:0008006" key="6">
    <source>
        <dbReference type="Google" id="ProtNLM"/>
    </source>
</evidence>
<evidence type="ECO:0000256" key="3">
    <source>
        <dbReference type="SAM" id="Phobius"/>
    </source>
</evidence>
<dbReference type="NCBIfam" id="NF041002">
    <property type="entry name" value="pilin_ComGF"/>
    <property type="match status" value="1"/>
</dbReference>
<feature type="transmembrane region" description="Helical" evidence="3">
    <location>
        <begin position="12"/>
        <end position="34"/>
    </location>
</feature>
<evidence type="ECO:0000313" key="5">
    <source>
        <dbReference type="Proteomes" id="UP001500880"/>
    </source>
</evidence>
<dbReference type="RefSeq" id="WP_343836962.1">
    <property type="nucleotide sequence ID" value="NZ_BAAADO010000001.1"/>
</dbReference>
<keyword evidence="3" id="KW-0812">Transmembrane</keyword>
<organism evidence="4 5">
    <name type="scientific">Salinibacillus aidingensis</name>
    <dbReference type="NCBI Taxonomy" id="237684"/>
    <lineage>
        <taxon>Bacteria</taxon>
        <taxon>Bacillati</taxon>
        <taxon>Bacillota</taxon>
        <taxon>Bacilli</taxon>
        <taxon>Bacillales</taxon>
        <taxon>Bacillaceae</taxon>
        <taxon>Salinibacillus</taxon>
    </lineage>
</organism>
<comment type="caution">
    <text evidence="4">The sequence shown here is derived from an EMBL/GenBank/DDBJ whole genome shotgun (WGS) entry which is preliminary data.</text>
</comment>
<accession>A0ABN1ARN9</accession>
<dbReference type="Proteomes" id="UP001500880">
    <property type="component" value="Unassembled WGS sequence"/>
</dbReference>
<dbReference type="EMBL" id="BAAADO010000001">
    <property type="protein sequence ID" value="GAA0482316.1"/>
    <property type="molecule type" value="Genomic_DNA"/>
</dbReference>
<dbReference type="InterPro" id="IPR012902">
    <property type="entry name" value="N_methyl_site"/>
</dbReference>
<gene>
    <name evidence="4" type="ORF">GCM10008986_03980</name>
</gene>
<keyword evidence="3" id="KW-0472">Membrane</keyword>
<reference evidence="4 5" key="1">
    <citation type="journal article" date="2019" name="Int. J. Syst. Evol. Microbiol.">
        <title>The Global Catalogue of Microorganisms (GCM) 10K type strain sequencing project: providing services to taxonomists for standard genome sequencing and annotation.</title>
        <authorList>
            <consortium name="The Broad Institute Genomics Platform"/>
            <consortium name="The Broad Institute Genome Sequencing Center for Infectious Disease"/>
            <person name="Wu L."/>
            <person name="Ma J."/>
        </authorList>
    </citation>
    <scope>NUCLEOTIDE SEQUENCE [LARGE SCALE GENOMIC DNA]</scope>
    <source>
        <strain evidence="4 5">JCM 12389</strain>
    </source>
</reference>